<keyword evidence="3" id="KW-1185">Reference proteome</keyword>
<feature type="transmembrane region" description="Helical" evidence="1">
    <location>
        <begin position="38"/>
        <end position="58"/>
    </location>
</feature>
<name>A0A927H6V3_9BACL</name>
<sequence>MEKIHFENCVKSFFLGLFIGVILQLFDHSDMLFEYQVLTVLASGSVGFLIGLVTEWLTSILPIRMANARTYFFMNNLIALVVATIIMAALYMITSSEMESKREFMPILLIVLGMICIANLFDYMMYRRAQNKLKTYQASMESLKHEGTD</sequence>
<feature type="transmembrane region" description="Helical" evidence="1">
    <location>
        <begin position="70"/>
        <end position="93"/>
    </location>
</feature>
<keyword evidence="1" id="KW-0472">Membrane</keyword>
<feature type="transmembrane region" description="Helical" evidence="1">
    <location>
        <begin position="9"/>
        <end position="26"/>
    </location>
</feature>
<dbReference type="Proteomes" id="UP000632125">
    <property type="component" value="Unassembled WGS sequence"/>
</dbReference>
<protein>
    <submittedName>
        <fullName evidence="2">Uncharacterized protein</fullName>
    </submittedName>
</protein>
<organism evidence="2 3">
    <name type="scientific">Paenibacillus arenilitoris</name>
    <dbReference type="NCBI Taxonomy" id="2772299"/>
    <lineage>
        <taxon>Bacteria</taxon>
        <taxon>Bacillati</taxon>
        <taxon>Bacillota</taxon>
        <taxon>Bacilli</taxon>
        <taxon>Bacillales</taxon>
        <taxon>Paenibacillaceae</taxon>
        <taxon>Paenibacillus</taxon>
    </lineage>
</organism>
<keyword evidence="1" id="KW-1133">Transmembrane helix</keyword>
<dbReference type="EMBL" id="JACXIY010000019">
    <property type="protein sequence ID" value="MBD2870380.1"/>
    <property type="molecule type" value="Genomic_DNA"/>
</dbReference>
<dbReference type="AlphaFoldDB" id="A0A927H6V3"/>
<evidence type="ECO:0000256" key="1">
    <source>
        <dbReference type="SAM" id="Phobius"/>
    </source>
</evidence>
<evidence type="ECO:0000313" key="2">
    <source>
        <dbReference type="EMBL" id="MBD2870380.1"/>
    </source>
</evidence>
<evidence type="ECO:0000313" key="3">
    <source>
        <dbReference type="Proteomes" id="UP000632125"/>
    </source>
</evidence>
<dbReference type="RefSeq" id="WP_190863250.1">
    <property type="nucleotide sequence ID" value="NZ_JACXIY010000019.1"/>
</dbReference>
<proteinExistence type="predicted"/>
<comment type="caution">
    <text evidence="2">The sequence shown here is derived from an EMBL/GenBank/DDBJ whole genome shotgun (WGS) entry which is preliminary data.</text>
</comment>
<feature type="transmembrane region" description="Helical" evidence="1">
    <location>
        <begin position="105"/>
        <end position="126"/>
    </location>
</feature>
<keyword evidence="1" id="KW-0812">Transmembrane</keyword>
<reference evidence="2" key="1">
    <citation type="submission" date="2020-09" db="EMBL/GenBank/DDBJ databases">
        <title>A novel bacterium of genus Paenibacillus, isolated from South China Sea.</title>
        <authorList>
            <person name="Huang H."/>
            <person name="Mo K."/>
            <person name="Hu Y."/>
        </authorList>
    </citation>
    <scope>NUCLEOTIDE SEQUENCE</scope>
    <source>
        <strain evidence="2">IB182493</strain>
    </source>
</reference>
<accession>A0A927H6V3</accession>
<gene>
    <name evidence="2" type="ORF">IDH41_17515</name>
</gene>